<evidence type="ECO:0000313" key="3">
    <source>
        <dbReference type="Proteomes" id="UP001214854"/>
    </source>
</evidence>
<sequence>MRMFKTAAAVIAVLSLAAPVQAGGLNPFSSSQETVAYAVEQSCLTWLRYGGNLKDYSRRNGRTVTQRDVSGDSDDKAEKLYGGGHVTVKSDGRGGCYIRGTLGNGADMRDAVLETLSHMGLEPVPFADYGPATRDRDWSYVQESYCVRDGDAVRMILISSSANRSRTPLQVSIWTDREGEAAKKGLCVA</sequence>
<evidence type="ECO:0000313" key="2">
    <source>
        <dbReference type="EMBL" id="MDC7682379.1"/>
    </source>
</evidence>
<comment type="caution">
    <text evidence="2">The sequence shown here is derived from an EMBL/GenBank/DDBJ whole genome shotgun (WGS) entry which is preliminary data.</text>
</comment>
<dbReference type="EMBL" id="JAQQKX010000002">
    <property type="protein sequence ID" value="MDC7682379.1"/>
    <property type="molecule type" value="Genomic_DNA"/>
</dbReference>
<feature type="chain" id="PRO_5046350813" evidence="1">
    <location>
        <begin position="23"/>
        <end position="189"/>
    </location>
</feature>
<gene>
    <name evidence="2" type="ORF">PQU92_03775</name>
</gene>
<dbReference type="Proteomes" id="UP001214854">
    <property type="component" value="Unassembled WGS sequence"/>
</dbReference>
<keyword evidence="1" id="KW-0732">Signal</keyword>
<proteinExistence type="predicted"/>
<dbReference type="RefSeq" id="WP_272746870.1">
    <property type="nucleotide sequence ID" value="NZ_JAQQKX010000002.1"/>
</dbReference>
<protein>
    <submittedName>
        <fullName evidence="2">Uncharacterized protein</fullName>
    </submittedName>
</protein>
<organism evidence="2 3">
    <name type="scientific">Asticcacaulis aquaticus</name>
    <dbReference type="NCBI Taxonomy" id="2984212"/>
    <lineage>
        <taxon>Bacteria</taxon>
        <taxon>Pseudomonadati</taxon>
        <taxon>Pseudomonadota</taxon>
        <taxon>Alphaproteobacteria</taxon>
        <taxon>Caulobacterales</taxon>
        <taxon>Caulobacteraceae</taxon>
        <taxon>Asticcacaulis</taxon>
    </lineage>
</organism>
<keyword evidence="3" id="KW-1185">Reference proteome</keyword>
<name>A0ABT5HQR0_9CAUL</name>
<evidence type="ECO:0000256" key="1">
    <source>
        <dbReference type="SAM" id="SignalP"/>
    </source>
</evidence>
<reference evidence="2 3" key="1">
    <citation type="submission" date="2023-01" db="EMBL/GenBank/DDBJ databases">
        <title>Novel species of the genus Asticcacaulis isolated from rivers.</title>
        <authorList>
            <person name="Lu H."/>
        </authorList>
    </citation>
    <scope>NUCLEOTIDE SEQUENCE [LARGE SCALE GENOMIC DNA]</scope>
    <source>
        <strain evidence="2 3">BYS171W</strain>
    </source>
</reference>
<accession>A0ABT5HQR0</accession>
<feature type="signal peptide" evidence="1">
    <location>
        <begin position="1"/>
        <end position="22"/>
    </location>
</feature>